<gene>
    <name evidence="2" type="ORF">MSAN_00128700</name>
</gene>
<comment type="caution">
    <text evidence="2">The sequence shown here is derived from an EMBL/GenBank/DDBJ whole genome shotgun (WGS) entry which is preliminary data.</text>
</comment>
<name>A0A8H6ZGI0_9AGAR</name>
<dbReference type="AlphaFoldDB" id="A0A8H6ZGI0"/>
<reference evidence="2" key="1">
    <citation type="submission" date="2020-05" db="EMBL/GenBank/DDBJ databases">
        <title>Mycena genomes resolve the evolution of fungal bioluminescence.</title>
        <authorList>
            <person name="Tsai I.J."/>
        </authorList>
    </citation>
    <scope>NUCLEOTIDE SEQUENCE</scope>
    <source>
        <strain evidence="2">160909Yilan</strain>
    </source>
</reference>
<sequence>MSSFPPFPRPSPVACSRLPSAALPPSVSSHSARHPLDQHRIHEGQGSTSGSGAGPSTTRTVSAMSVSAGAIVLGVIAVVGKRGEVWNSAYTSSTDICIHDTD</sequence>
<feature type="region of interest" description="Disordered" evidence="1">
    <location>
        <begin position="18"/>
        <end position="60"/>
    </location>
</feature>
<evidence type="ECO:0000313" key="2">
    <source>
        <dbReference type="EMBL" id="KAF7377099.1"/>
    </source>
</evidence>
<keyword evidence="3" id="KW-1185">Reference proteome</keyword>
<accession>A0A8H6ZGI0</accession>
<feature type="compositionally biased region" description="Basic and acidic residues" evidence="1">
    <location>
        <begin position="34"/>
        <end position="43"/>
    </location>
</feature>
<evidence type="ECO:0000256" key="1">
    <source>
        <dbReference type="SAM" id="MobiDB-lite"/>
    </source>
</evidence>
<protein>
    <submittedName>
        <fullName evidence="2">Uncharacterized protein</fullName>
    </submittedName>
</protein>
<feature type="compositionally biased region" description="Low complexity" evidence="1">
    <location>
        <begin position="18"/>
        <end position="30"/>
    </location>
</feature>
<dbReference type="EMBL" id="JACAZH010000001">
    <property type="protein sequence ID" value="KAF7377099.1"/>
    <property type="molecule type" value="Genomic_DNA"/>
</dbReference>
<organism evidence="2 3">
    <name type="scientific">Mycena sanguinolenta</name>
    <dbReference type="NCBI Taxonomy" id="230812"/>
    <lineage>
        <taxon>Eukaryota</taxon>
        <taxon>Fungi</taxon>
        <taxon>Dikarya</taxon>
        <taxon>Basidiomycota</taxon>
        <taxon>Agaricomycotina</taxon>
        <taxon>Agaricomycetes</taxon>
        <taxon>Agaricomycetidae</taxon>
        <taxon>Agaricales</taxon>
        <taxon>Marasmiineae</taxon>
        <taxon>Mycenaceae</taxon>
        <taxon>Mycena</taxon>
    </lineage>
</organism>
<dbReference type="Proteomes" id="UP000623467">
    <property type="component" value="Unassembled WGS sequence"/>
</dbReference>
<proteinExistence type="predicted"/>
<evidence type="ECO:0000313" key="3">
    <source>
        <dbReference type="Proteomes" id="UP000623467"/>
    </source>
</evidence>